<proteinExistence type="predicted"/>
<evidence type="ECO:0000313" key="3">
    <source>
        <dbReference type="EMBL" id="RKD91074.1"/>
    </source>
</evidence>
<sequence length="210" mass="24297">MKKYLILLAISVIPFVGFSQSRFFVNLNGGWDYTTDKYYNYNNYDIYEHDGMEYSLGASVGMKFSDVVRFRVESRFGQYSYGQSYSGADLLNTTMTLDYFSISPYFDFRVWTKNKFELFLSPGLKLEYISDSDQETQKTDGSVSDGSYVSSAYSENMSGFATAAILKYNINKHLGLTLSPEYTLYFKKLYDGNDSNMKRFSTRLGVEWYF</sequence>
<name>A0A419W6I8_9BACT</name>
<dbReference type="AlphaFoldDB" id="A0A419W6I8"/>
<dbReference type="EMBL" id="RAPN01000001">
    <property type="protein sequence ID" value="RKD91074.1"/>
    <property type="molecule type" value="Genomic_DNA"/>
</dbReference>
<feature type="domain" description="Outer membrane protein beta-barrel" evidence="2">
    <location>
        <begin position="26"/>
        <end position="210"/>
    </location>
</feature>
<evidence type="ECO:0000313" key="4">
    <source>
        <dbReference type="Proteomes" id="UP000283387"/>
    </source>
</evidence>
<dbReference type="Pfam" id="PF13505">
    <property type="entry name" value="OMP_b-brl"/>
    <property type="match status" value="1"/>
</dbReference>
<dbReference type="Gene3D" id="2.40.160.20">
    <property type="match status" value="1"/>
</dbReference>
<protein>
    <submittedName>
        <fullName evidence="3">Outer membrane protein with beta-barrel domain</fullName>
    </submittedName>
</protein>
<keyword evidence="1" id="KW-0732">Signal</keyword>
<reference evidence="3 4" key="1">
    <citation type="submission" date="2018-09" db="EMBL/GenBank/DDBJ databases">
        <title>Genomic Encyclopedia of Archaeal and Bacterial Type Strains, Phase II (KMG-II): from individual species to whole genera.</title>
        <authorList>
            <person name="Goeker M."/>
        </authorList>
    </citation>
    <scope>NUCLEOTIDE SEQUENCE [LARGE SCALE GENOMIC DNA]</scope>
    <source>
        <strain evidence="3 4">DSM 27148</strain>
    </source>
</reference>
<comment type="caution">
    <text evidence="3">The sequence shown here is derived from an EMBL/GenBank/DDBJ whole genome shotgun (WGS) entry which is preliminary data.</text>
</comment>
<organism evidence="3 4">
    <name type="scientific">Mangrovibacterium diazotrophicum</name>
    <dbReference type="NCBI Taxonomy" id="1261403"/>
    <lineage>
        <taxon>Bacteria</taxon>
        <taxon>Pseudomonadati</taxon>
        <taxon>Bacteroidota</taxon>
        <taxon>Bacteroidia</taxon>
        <taxon>Marinilabiliales</taxon>
        <taxon>Prolixibacteraceae</taxon>
        <taxon>Mangrovibacterium</taxon>
    </lineage>
</organism>
<dbReference type="RefSeq" id="WP_120272411.1">
    <property type="nucleotide sequence ID" value="NZ_RAPN01000001.1"/>
</dbReference>
<dbReference type="SUPFAM" id="SSF56925">
    <property type="entry name" value="OMPA-like"/>
    <property type="match status" value="1"/>
</dbReference>
<gene>
    <name evidence="3" type="ORF">BC643_1423</name>
</gene>
<dbReference type="InterPro" id="IPR011250">
    <property type="entry name" value="OMP/PagP_B-barrel"/>
</dbReference>
<evidence type="ECO:0000256" key="1">
    <source>
        <dbReference type="ARBA" id="ARBA00022729"/>
    </source>
</evidence>
<keyword evidence="4" id="KW-1185">Reference proteome</keyword>
<dbReference type="OrthoDB" id="9826627at2"/>
<dbReference type="Proteomes" id="UP000283387">
    <property type="component" value="Unassembled WGS sequence"/>
</dbReference>
<evidence type="ECO:0000259" key="2">
    <source>
        <dbReference type="Pfam" id="PF13505"/>
    </source>
</evidence>
<accession>A0A419W6I8</accession>
<dbReference type="InterPro" id="IPR027385">
    <property type="entry name" value="Beta-barrel_OMP"/>
</dbReference>